<keyword evidence="2 6" id="KW-0812">Transmembrane</keyword>
<dbReference type="PROSITE" id="PS50850">
    <property type="entry name" value="MFS"/>
    <property type="match status" value="1"/>
</dbReference>
<gene>
    <name evidence="8" type="ORF">BCR35DRAFT_329935</name>
</gene>
<accession>A0A1Y2FXX5</accession>
<dbReference type="EMBL" id="MCGR01000010">
    <property type="protein sequence ID" value="ORY88386.1"/>
    <property type="molecule type" value="Genomic_DNA"/>
</dbReference>
<dbReference type="InterPro" id="IPR020846">
    <property type="entry name" value="MFS_dom"/>
</dbReference>
<dbReference type="OrthoDB" id="9986881at2759"/>
<dbReference type="SUPFAM" id="SSF103473">
    <property type="entry name" value="MFS general substrate transporter"/>
    <property type="match status" value="1"/>
</dbReference>
<dbReference type="InterPro" id="IPR011701">
    <property type="entry name" value="MFS"/>
</dbReference>
<dbReference type="PANTHER" id="PTHR23502:SF74">
    <property type="entry name" value="MAJOR FACILITATOR SUPERFAMILY (MFS) PROFILE DOMAIN-CONTAINING PROTEIN"/>
    <property type="match status" value="1"/>
</dbReference>
<feature type="compositionally biased region" description="Low complexity" evidence="5">
    <location>
        <begin position="10"/>
        <end position="23"/>
    </location>
</feature>
<dbReference type="CDD" id="cd17323">
    <property type="entry name" value="MFS_Tpo1_MDR_like"/>
    <property type="match status" value="1"/>
</dbReference>
<feature type="transmembrane region" description="Helical" evidence="6">
    <location>
        <begin position="326"/>
        <end position="347"/>
    </location>
</feature>
<evidence type="ECO:0000256" key="2">
    <source>
        <dbReference type="ARBA" id="ARBA00022692"/>
    </source>
</evidence>
<organism evidence="8 9">
    <name type="scientific">Leucosporidium creatinivorum</name>
    <dbReference type="NCBI Taxonomy" id="106004"/>
    <lineage>
        <taxon>Eukaryota</taxon>
        <taxon>Fungi</taxon>
        <taxon>Dikarya</taxon>
        <taxon>Basidiomycota</taxon>
        <taxon>Pucciniomycotina</taxon>
        <taxon>Microbotryomycetes</taxon>
        <taxon>Leucosporidiales</taxon>
        <taxon>Leucosporidium</taxon>
    </lineage>
</organism>
<feature type="transmembrane region" description="Helical" evidence="6">
    <location>
        <begin position="404"/>
        <end position="430"/>
    </location>
</feature>
<protein>
    <submittedName>
        <fullName evidence="8">Major facilitator superfamily domain-containing protein</fullName>
    </submittedName>
</protein>
<feature type="transmembrane region" description="Helical" evidence="6">
    <location>
        <begin position="296"/>
        <end position="320"/>
    </location>
</feature>
<evidence type="ECO:0000256" key="6">
    <source>
        <dbReference type="SAM" id="Phobius"/>
    </source>
</evidence>
<keyword evidence="3 6" id="KW-1133">Transmembrane helix</keyword>
<dbReference type="Pfam" id="PF07690">
    <property type="entry name" value="MFS_1"/>
    <property type="match status" value="1"/>
</dbReference>
<comment type="subcellular location">
    <subcellularLocation>
        <location evidence="1">Membrane</location>
        <topology evidence="1">Multi-pass membrane protein</topology>
    </subcellularLocation>
</comment>
<evidence type="ECO:0000256" key="4">
    <source>
        <dbReference type="ARBA" id="ARBA00023136"/>
    </source>
</evidence>
<dbReference type="GO" id="GO:0005886">
    <property type="term" value="C:plasma membrane"/>
    <property type="evidence" value="ECO:0007669"/>
    <property type="project" value="TreeGrafter"/>
</dbReference>
<evidence type="ECO:0000313" key="8">
    <source>
        <dbReference type="EMBL" id="ORY88386.1"/>
    </source>
</evidence>
<feature type="compositionally biased region" description="Polar residues" evidence="5">
    <location>
        <begin position="24"/>
        <end position="40"/>
    </location>
</feature>
<proteinExistence type="predicted"/>
<evidence type="ECO:0000313" key="9">
    <source>
        <dbReference type="Proteomes" id="UP000193467"/>
    </source>
</evidence>
<dbReference type="InterPro" id="IPR036259">
    <property type="entry name" value="MFS_trans_sf"/>
</dbReference>
<dbReference type="Proteomes" id="UP000193467">
    <property type="component" value="Unassembled WGS sequence"/>
</dbReference>
<keyword evidence="9" id="KW-1185">Reference proteome</keyword>
<dbReference type="InParanoid" id="A0A1Y2FXX5"/>
<evidence type="ECO:0000256" key="5">
    <source>
        <dbReference type="SAM" id="MobiDB-lite"/>
    </source>
</evidence>
<comment type="caution">
    <text evidence="8">The sequence shown here is derived from an EMBL/GenBank/DDBJ whole genome shotgun (WGS) entry which is preliminary data.</text>
</comment>
<feature type="transmembrane region" description="Helical" evidence="6">
    <location>
        <begin position="483"/>
        <end position="502"/>
    </location>
</feature>
<evidence type="ECO:0000259" key="7">
    <source>
        <dbReference type="PROSITE" id="PS50850"/>
    </source>
</evidence>
<dbReference type="GO" id="GO:0022857">
    <property type="term" value="F:transmembrane transporter activity"/>
    <property type="evidence" value="ECO:0007669"/>
    <property type="project" value="InterPro"/>
</dbReference>
<evidence type="ECO:0000256" key="1">
    <source>
        <dbReference type="ARBA" id="ARBA00004141"/>
    </source>
</evidence>
<feature type="transmembrane region" description="Helical" evidence="6">
    <location>
        <begin position="442"/>
        <end position="462"/>
    </location>
</feature>
<feature type="domain" description="Major facilitator superfamily (MFS) profile" evidence="7">
    <location>
        <begin position="165"/>
        <end position="629"/>
    </location>
</feature>
<evidence type="ECO:0000256" key="3">
    <source>
        <dbReference type="ARBA" id="ARBA00022989"/>
    </source>
</evidence>
<reference evidence="8 9" key="1">
    <citation type="submission" date="2016-07" db="EMBL/GenBank/DDBJ databases">
        <title>Pervasive Adenine N6-methylation of Active Genes in Fungi.</title>
        <authorList>
            <consortium name="DOE Joint Genome Institute"/>
            <person name="Mondo S.J."/>
            <person name="Dannebaum R.O."/>
            <person name="Kuo R.C."/>
            <person name="Labutti K."/>
            <person name="Haridas S."/>
            <person name="Kuo A."/>
            <person name="Salamov A."/>
            <person name="Ahrendt S.R."/>
            <person name="Lipzen A."/>
            <person name="Sullivan W."/>
            <person name="Andreopoulos W.B."/>
            <person name="Clum A."/>
            <person name="Lindquist E."/>
            <person name="Daum C."/>
            <person name="Ramamoorthy G.K."/>
            <person name="Gryganskyi A."/>
            <person name="Culley D."/>
            <person name="Magnuson J.K."/>
            <person name="James T.Y."/>
            <person name="O'Malley M.A."/>
            <person name="Stajich J.E."/>
            <person name="Spatafora J.W."/>
            <person name="Visel A."/>
            <person name="Grigoriev I.V."/>
        </authorList>
    </citation>
    <scope>NUCLEOTIDE SEQUENCE [LARGE SCALE GENOMIC DNA]</scope>
    <source>
        <strain evidence="8 9">62-1032</strain>
    </source>
</reference>
<feature type="transmembrane region" description="Helical" evidence="6">
    <location>
        <begin position="169"/>
        <end position="186"/>
    </location>
</feature>
<dbReference type="AlphaFoldDB" id="A0A1Y2FXX5"/>
<feature type="transmembrane region" description="Helical" evidence="6">
    <location>
        <begin position="508"/>
        <end position="533"/>
    </location>
</feature>
<sequence>MSPTTPPAAPSTASTGSTTSSATLAHQQGGTTVAASNTNGALKPEPLRTFKTPNADEHGEWLNDDEEAEREFASFGGDVPDAQAMPRRTRTRRNTSGSRTRSRSDSLPGLHLVDSAYSESHRVMSRISRQEAEDRGEEAPAPPAADPNKVVWAENDPDNPQNWSVAYKWWLTALCSFLTISVTFASSAPSSATRLIAADFGTSTEVAILTTSMFLCGYILGPILWAPISEIVGRRPVFIGTMFCFALCEIGDALGKNIETIVIMRLLAGTFAASPLTNCGGVIADTWDAVGRGNAMSVFSASVFIGPVIGPIIGGFVSMSYLGWRWIFWIMGIWALLCASLVVLFLPETYHPKLLAKRAKKLRKENPETNKDLYADLERADFSFKSIVTRTIARPFVMLATEPILMLVTIYLSIIYGLLYALFSVFPIIWESLRGFNAGESGLIFIGVGIGTTLGAILNMIVQRHYRVLVPRWHGHPPPEERLYGAMLAGPFLIIGVFWLGWTGNYASVHWAVPAVATIFIGMSFTLVFISFLSYLIEVYLMYSASALAANTILRSAFTSQMFARLGVNWACTLIGCIALLIAPSPFIFYKFGPRIRGSSKFAPCLDIAMRERVEREMEEEKGRRKELV</sequence>
<name>A0A1Y2FXX5_9BASI</name>
<dbReference type="STRING" id="106004.A0A1Y2FXX5"/>
<dbReference type="Gene3D" id="1.20.1250.20">
    <property type="entry name" value="MFS general substrate transporter like domains"/>
    <property type="match status" value="1"/>
</dbReference>
<feature type="region of interest" description="Disordered" evidence="5">
    <location>
        <begin position="1"/>
        <end position="148"/>
    </location>
</feature>
<keyword evidence="4 6" id="KW-0472">Membrane</keyword>
<dbReference type="PANTHER" id="PTHR23502">
    <property type="entry name" value="MAJOR FACILITATOR SUPERFAMILY"/>
    <property type="match status" value="1"/>
</dbReference>
<feature type="transmembrane region" description="Helical" evidence="6">
    <location>
        <begin position="570"/>
        <end position="590"/>
    </location>
</feature>
<feature type="transmembrane region" description="Helical" evidence="6">
    <location>
        <begin position="206"/>
        <end position="225"/>
    </location>
</feature>
<dbReference type="FunFam" id="1.20.1250.20:FF:000011">
    <property type="entry name" value="MFS multidrug transporter, putative"/>
    <property type="match status" value="1"/>
</dbReference>